<keyword evidence="2" id="KW-1185">Reference proteome</keyword>
<reference evidence="1 2" key="1">
    <citation type="submission" date="2023-05" db="EMBL/GenBank/DDBJ databases">
        <title>B98-5 Cell Line De Novo Hybrid Assembly: An Optical Mapping Approach.</title>
        <authorList>
            <person name="Kananen K."/>
            <person name="Auerbach J.A."/>
            <person name="Kautto E."/>
            <person name="Blachly J.S."/>
        </authorList>
    </citation>
    <scope>NUCLEOTIDE SEQUENCE [LARGE SCALE GENOMIC DNA]</scope>
    <source>
        <strain evidence="1">B95-8</strain>
        <tissue evidence="1">Cell line</tissue>
    </source>
</reference>
<feature type="non-terminal residue" evidence="1">
    <location>
        <position position="84"/>
    </location>
</feature>
<protein>
    <submittedName>
        <fullName evidence="1">Uncharacterized protein</fullName>
    </submittedName>
</protein>
<gene>
    <name evidence="1" type="ORF">P7K49_002557</name>
</gene>
<name>A0ABQ9WHQ9_SAGOE</name>
<sequence length="84" mass="8842">SSTGNFPIKQSLDNQRRELLGAGPSELRAAGEHLTGDHILAAAASWCGLGPALPTQDQGKGRRSLLGLALKRRQALMLPSPPSM</sequence>
<evidence type="ECO:0000313" key="2">
    <source>
        <dbReference type="Proteomes" id="UP001266305"/>
    </source>
</evidence>
<dbReference type="Proteomes" id="UP001266305">
    <property type="component" value="Unassembled WGS sequence"/>
</dbReference>
<dbReference type="EMBL" id="JASSZA010000001">
    <property type="protein sequence ID" value="KAK2121171.1"/>
    <property type="molecule type" value="Genomic_DNA"/>
</dbReference>
<organism evidence="1 2">
    <name type="scientific">Saguinus oedipus</name>
    <name type="common">Cotton-top tamarin</name>
    <name type="synonym">Oedipomidas oedipus</name>
    <dbReference type="NCBI Taxonomy" id="9490"/>
    <lineage>
        <taxon>Eukaryota</taxon>
        <taxon>Metazoa</taxon>
        <taxon>Chordata</taxon>
        <taxon>Craniata</taxon>
        <taxon>Vertebrata</taxon>
        <taxon>Euteleostomi</taxon>
        <taxon>Mammalia</taxon>
        <taxon>Eutheria</taxon>
        <taxon>Euarchontoglires</taxon>
        <taxon>Primates</taxon>
        <taxon>Haplorrhini</taxon>
        <taxon>Platyrrhini</taxon>
        <taxon>Cebidae</taxon>
        <taxon>Callitrichinae</taxon>
        <taxon>Saguinus</taxon>
    </lineage>
</organism>
<comment type="caution">
    <text evidence="1">The sequence shown here is derived from an EMBL/GenBank/DDBJ whole genome shotgun (WGS) entry which is preliminary data.</text>
</comment>
<proteinExistence type="predicted"/>
<feature type="non-terminal residue" evidence="1">
    <location>
        <position position="1"/>
    </location>
</feature>
<evidence type="ECO:0000313" key="1">
    <source>
        <dbReference type="EMBL" id="KAK2121171.1"/>
    </source>
</evidence>
<accession>A0ABQ9WHQ9</accession>